<comment type="subcellular location">
    <subcellularLocation>
        <location evidence="1">Nucleus</location>
    </subcellularLocation>
</comment>
<dbReference type="SUPFAM" id="SSF55455">
    <property type="entry name" value="SRF-like"/>
    <property type="match status" value="1"/>
</dbReference>
<keyword evidence="4" id="KW-0804">Transcription</keyword>
<keyword evidence="5" id="KW-0539">Nucleus</keyword>
<organism evidence="7 8">
    <name type="scientific">Jatropha curcas</name>
    <name type="common">Barbados nut</name>
    <dbReference type="NCBI Taxonomy" id="180498"/>
    <lineage>
        <taxon>Eukaryota</taxon>
        <taxon>Viridiplantae</taxon>
        <taxon>Streptophyta</taxon>
        <taxon>Embryophyta</taxon>
        <taxon>Tracheophyta</taxon>
        <taxon>Spermatophyta</taxon>
        <taxon>Magnoliopsida</taxon>
        <taxon>eudicotyledons</taxon>
        <taxon>Gunneridae</taxon>
        <taxon>Pentapetalae</taxon>
        <taxon>rosids</taxon>
        <taxon>fabids</taxon>
        <taxon>Malpighiales</taxon>
        <taxon>Euphorbiaceae</taxon>
        <taxon>Crotonoideae</taxon>
        <taxon>Jatropheae</taxon>
        <taxon>Jatropha</taxon>
    </lineage>
</organism>
<feature type="domain" description="MADS-box" evidence="6">
    <location>
        <begin position="1"/>
        <end position="51"/>
    </location>
</feature>
<keyword evidence="2" id="KW-0805">Transcription regulation</keyword>
<dbReference type="InterPro" id="IPR050142">
    <property type="entry name" value="MADS-box/MEF2_TF"/>
</dbReference>
<dbReference type="PROSITE" id="PS50066">
    <property type="entry name" value="MADS_BOX_2"/>
    <property type="match status" value="1"/>
</dbReference>
<dbReference type="InterPro" id="IPR036879">
    <property type="entry name" value="TF_MADSbox_sf"/>
</dbReference>
<dbReference type="GO" id="GO:0005634">
    <property type="term" value="C:nucleus"/>
    <property type="evidence" value="ECO:0007669"/>
    <property type="project" value="UniProtKB-SubCell"/>
</dbReference>
<dbReference type="AlphaFoldDB" id="A0A067KPF8"/>
<dbReference type="Proteomes" id="UP000027138">
    <property type="component" value="Unassembled WGS sequence"/>
</dbReference>
<dbReference type="PRINTS" id="PR00404">
    <property type="entry name" value="MADSDOMAIN"/>
</dbReference>
<evidence type="ECO:0000256" key="2">
    <source>
        <dbReference type="ARBA" id="ARBA00023015"/>
    </source>
</evidence>
<evidence type="ECO:0000313" key="7">
    <source>
        <dbReference type="EMBL" id="KDP33669.1"/>
    </source>
</evidence>
<dbReference type="PANTHER" id="PTHR48019">
    <property type="entry name" value="SERUM RESPONSE FACTOR HOMOLOG"/>
    <property type="match status" value="1"/>
</dbReference>
<dbReference type="STRING" id="180498.A0A067KPF8"/>
<protein>
    <recommendedName>
        <fullName evidence="6">MADS-box domain-containing protein</fullName>
    </recommendedName>
</protein>
<dbReference type="GO" id="GO:0003677">
    <property type="term" value="F:DNA binding"/>
    <property type="evidence" value="ECO:0007669"/>
    <property type="project" value="UniProtKB-KW"/>
</dbReference>
<evidence type="ECO:0000256" key="4">
    <source>
        <dbReference type="ARBA" id="ARBA00023163"/>
    </source>
</evidence>
<evidence type="ECO:0000256" key="5">
    <source>
        <dbReference type="ARBA" id="ARBA00023242"/>
    </source>
</evidence>
<dbReference type="Pfam" id="PF00319">
    <property type="entry name" value="SRF-TF"/>
    <property type="match status" value="1"/>
</dbReference>
<dbReference type="EMBL" id="KK914539">
    <property type="protein sequence ID" value="KDP33669.1"/>
    <property type="molecule type" value="Genomic_DNA"/>
</dbReference>
<dbReference type="GO" id="GO:0046983">
    <property type="term" value="F:protein dimerization activity"/>
    <property type="evidence" value="ECO:0007669"/>
    <property type="project" value="InterPro"/>
</dbReference>
<evidence type="ECO:0000256" key="3">
    <source>
        <dbReference type="ARBA" id="ARBA00023125"/>
    </source>
</evidence>
<dbReference type="CDD" id="cd00120">
    <property type="entry name" value="MADS"/>
    <property type="match status" value="1"/>
</dbReference>
<evidence type="ECO:0000313" key="8">
    <source>
        <dbReference type="Proteomes" id="UP000027138"/>
    </source>
</evidence>
<evidence type="ECO:0000259" key="6">
    <source>
        <dbReference type="PROSITE" id="PS50066"/>
    </source>
</evidence>
<name>A0A067KPF8_JATCU</name>
<evidence type="ECO:0000256" key="1">
    <source>
        <dbReference type="ARBA" id="ARBA00004123"/>
    </source>
</evidence>
<proteinExistence type="predicted"/>
<dbReference type="SMART" id="SM00432">
    <property type="entry name" value="MADS"/>
    <property type="match status" value="1"/>
</dbReference>
<keyword evidence="8" id="KW-1185">Reference proteome</keyword>
<keyword evidence="3" id="KW-0238">DNA-binding</keyword>
<gene>
    <name evidence="7" type="ORF">JCGZ_07240</name>
</gene>
<reference evidence="7 8" key="1">
    <citation type="journal article" date="2014" name="PLoS ONE">
        <title>Global Analysis of Gene Expression Profiles in Physic Nut (Jatropha curcas L.) Seedlings Exposed to Salt Stress.</title>
        <authorList>
            <person name="Zhang L."/>
            <person name="Zhang C."/>
            <person name="Wu P."/>
            <person name="Chen Y."/>
            <person name="Li M."/>
            <person name="Jiang H."/>
            <person name="Wu G."/>
        </authorList>
    </citation>
    <scope>NUCLEOTIDE SEQUENCE [LARGE SCALE GENOMIC DNA]</scope>
    <source>
        <strain evidence="8">cv. GZQX0401</strain>
        <tissue evidence="7">Young leaves</tissue>
    </source>
</reference>
<dbReference type="InterPro" id="IPR002100">
    <property type="entry name" value="TF_MADSbox"/>
</dbReference>
<dbReference type="OrthoDB" id="601557at2759"/>
<accession>A0A067KPF8</accession>
<dbReference type="Gene3D" id="3.40.1810.10">
    <property type="entry name" value="Transcription factor, MADS-box"/>
    <property type="match status" value="1"/>
</dbReference>
<sequence>MGRGKLSMKLITNERSRMVTYQKRKKGLTKKLHEFRVLCDVDACVIIFGPKFSNRPIDVDTCPTDHSEIKKIIDRYKSHGNDRKKSQDLSHFFETRKRKLDDEITKMHRACLEAKFPTWDNRLNSSELEELCLLHTVLQSKLETAMSRILKIKGDNYLMIGEDSKSVNIIQGSSSNNNINNRYNSMASTFANALQQKCTELQQPFDHHQVLPFNVNPLNSPMMMMMMMKANGTDLSQFGAQEADQTAGNMVILNNHNGGIPHPVSYCGEMRQLSLLGSGQGSIMPNVSSQMQVPQFSEFCDTNEFEMKNMKRQCLEYFKY</sequence>